<keyword evidence="4" id="KW-0249">Electron transport</keyword>
<reference evidence="10 11" key="1">
    <citation type="submission" date="2024-04" db="EMBL/GenBank/DDBJ databases">
        <title>Novel species of the genus Ideonella isolated from streams.</title>
        <authorList>
            <person name="Lu H."/>
        </authorList>
    </citation>
    <scope>NUCLEOTIDE SEQUENCE [LARGE SCALE GENOMIC DNA]</scope>
    <source>
        <strain evidence="10 11">LYT19W</strain>
    </source>
</reference>
<dbReference type="Gene3D" id="1.10.10.1100">
    <property type="entry name" value="BFD-like [2Fe-2S]-binding domain"/>
    <property type="match status" value="1"/>
</dbReference>
<organism evidence="10 11">
    <name type="scientific">Ideonella margarita</name>
    <dbReference type="NCBI Taxonomy" id="2984191"/>
    <lineage>
        <taxon>Bacteria</taxon>
        <taxon>Pseudomonadati</taxon>
        <taxon>Pseudomonadota</taxon>
        <taxon>Betaproteobacteria</taxon>
        <taxon>Burkholderiales</taxon>
        <taxon>Sphaerotilaceae</taxon>
        <taxon>Ideonella</taxon>
    </lineage>
</organism>
<evidence type="ECO:0000256" key="8">
    <source>
        <dbReference type="ARBA" id="ARBA00046332"/>
    </source>
</evidence>
<comment type="similarity">
    <text evidence="8">Belongs to the Bfd family.</text>
</comment>
<evidence type="ECO:0000256" key="2">
    <source>
        <dbReference type="ARBA" id="ARBA00022714"/>
    </source>
</evidence>
<keyword evidence="5" id="KW-0408">Iron</keyword>
<comment type="caution">
    <text evidence="10">The sequence shown here is derived from an EMBL/GenBank/DDBJ whole genome shotgun (WGS) entry which is preliminary data.</text>
</comment>
<dbReference type="EMBL" id="JBBUTI010000001">
    <property type="protein sequence ID" value="MEK8045080.1"/>
    <property type="molecule type" value="Genomic_DNA"/>
</dbReference>
<dbReference type="Proteomes" id="UP001379945">
    <property type="component" value="Unassembled WGS sequence"/>
</dbReference>
<dbReference type="PANTHER" id="PTHR37424:SF1">
    <property type="entry name" value="BACTERIOFERRITIN-ASSOCIATED FERREDOXIN"/>
    <property type="match status" value="1"/>
</dbReference>
<dbReference type="InterPro" id="IPR007419">
    <property type="entry name" value="BFD-like_2Fe2S-bd_dom"/>
</dbReference>
<dbReference type="Pfam" id="PF04324">
    <property type="entry name" value="Fer2_BFD"/>
    <property type="match status" value="1"/>
</dbReference>
<evidence type="ECO:0000259" key="9">
    <source>
        <dbReference type="Pfam" id="PF04324"/>
    </source>
</evidence>
<feature type="domain" description="BFD-like [2Fe-2S]-binding" evidence="9">
    <location>
        <begin position="2"/>
        <end position="52"/>
    </location>
</feature>
<dbReference type="InterPro" id="IPR041854">
    <property type="entry name" value="BFD-like_2Fe2S-bd_dom_sf"/>
</dbReference>
<gene>
    <name evidence="10" type="ORF">AACH00_01820</name>
</gene>
<keyword evidence="1" id="KW-0813">Transport</keyword>
<dbReference type="PANTHER" id="PTHR37424">
    <property type="entry name" value="BACTERIOFERRITIN-ASSOCIATED FERREDOXIN"/>
    <property type="match status" value="1"/>
</dbReference>
<keyword evidence="11" id="KW-1185">Reference proteome</keyword>
<evidence type="ECO:0000256" key="3">
    <source>
        <dbReference type="ARBA" id="ARBA00022723"/>
    </source>
</evidence>
<protein>
    <recommendedName>
        <fullName evidence="7">Bacterioferritin-associated ferredoxin</fullName>
    </recommendedName>
</protein>
<evidence type="ECO:0000256" key="6">
    <source>
        <dbReference type="ARBA" id="ARBA00023014"/>
    </source>
</evidence>
<sequence length="70" mass="7445">MIVCLCNRVSDRDIRKAVQVHAIRDFEVLKDQTRVASCCGCCHDCAREVFDEACAQAAAASAADNASAAA</sequence>
<evidence type="ECO:0000256" key="7">
    <source>
        <dbReference type="ARBA" id="ARBA00039386"/>
    </source>
</evidence>
<keyword evidence="2" id="KW-0001">2Fe-2S</keyword>
<accession>A0ABU9C1D6</accession>
<name>A0ABU9C1D6_9BURK</name>
<evidence type="ECO:0000313" key="11">
    <source>
        <dbReference type="Proteomes" id="UP001379945"/>
    </source>
</evidence>
<evidence type="ECO:0000256" key="5">
    <source>
        <dbReference type="ARBA" id="ARBA00023004"/>
    </source>
</evidence>
<proteinExistence type="inferred from homology"/>
<dbReference type="RefSeq" id="WP_341397228.1">
    <property type="nucleotide sequence ID" value="NZ_JBBUTI010000001.1"/>
</dbReference>
<evidence type="ECO:0000256" key="1">
    <source>
        <dbReference type="ARBA" id="ARBA00022448"/>
    </source>
</evidence>
<evidence type="ECO:0000256" key="4">
    <source>
        <dbReference type="ARBA" id="ARBA00022982"/>
    </source>
</evidence>
<evidence type="ECO:0000313" key="10">
    <source>
        <dbReference type="EMBL" id="MEK8045080.1"/>
    </source>
</evidence>
<keyword evidence="3" id="KW-0479">Metal-binding</keyword>
<dbReference type="InterPro" id="IPR052371">
    <property type="entry name" value="BFD-associated_ferredoxin"/>
</dbReference>
<keyword evidence="6" id="KW-0411">Iron-sulfur</keyword>